<protein>
    <submittedName>
        <fullName evidence="1">Uncharacterized protein</fullName>
    </submittedName>
</protein>
<comment type="caution">
    <text evidence="1">The sequence shown here is derived from an EMBL/GenBank/DDBJ whole genome shotgun (WGS) entry which is preliminary data.</text>
</comment>
<reference evidence="1 2" key="1">
    <citation type="journal article" date="2018" name="Sci. Data">
        <title>The draft genome sequence of cork oak.</title>
        <authorList>
            <person name="Ramos A.M."/>
            <person name="Usie A."/>
            <person name="Barbosa P."/>
            <person name="Barros P.M."/>
            <person name="Capote T."/>
            <person name="Chaves I."/>
            <person name="Simoes F."/>
            <person name="Abreu I."/>
            <person name="Carrasquinho I."/>
            <person name="Faro C."/>
            <person name="Guimaraes J.B."/>
            <person name="Mendonca D."/>
            <person name="Nobrega F."/>
            <person name="Rodrigues L."/>
            <person name="Saibo N.J.M."/>
            <person name="Varela M.C."/>
            <person name="Egas C."/>
            <person name="Matos J."/>
            <person name="Miguel C.M."/>
            <person name="Oliveira M.M."/>
            <person name="Ricardo C.P."/>
            <person name="Goncalves S."/>
        </authorList>
    </citation>
    <scope>NUCLEOTIDE SEQUENCE [LARGE SCALE GENOMIC DNA]</scope>
    <source>
        <strain evidence="2">cv. HL8</strain>
    </source>
</reference>
<proteinExistence type="predicted"/>
<keyword evidence="2" id="KW-1185">Reference proteome</keyword>
<evidence type="ECO:0000313" key="1">
    <source>
        <dbReference type="EMBL" id="KAK7838649.1"/>
    </source>
</evidence>
<organism evidence="1 2">
    <name type="scientific">Quercus suber</name>
    <name type="common">Cork oak</name>
    <dbReference type="NCBI Taxonomy" id="58331"/>
    <lineage>
        <taxon>Eukaryota</taxon>
        <taxon>Viridiplantae</taxon>
        <taxon>Streptophyta</taxon>
        <taxon>Embryophyta</taxon>
        <taxon>Tracheophyta</taxon>
        <taxon>Spermatophyta</taxon>
        <taxon>Magnoliopsida</taxon>
        <taxon>eudicotyledons</taxon>
        <taxon>Gunneridae</taxon>
        <taxon>Pentapetalae</taxon>
        <taxon>rosids</taxon>
        <taxon>fabids</taxon>
        <taxon>Fagales</taxon>
        <taxon>Fagaceae</taxon>
        <taxon>Quercus</taxon>
    </lineage>
</organism>
<name>A0AAW0KJT5_QUESU</name>
<dbReference type="AlphaFoldDB" id="A0AAW0KJT5"/>
<dbReference type="EMBL" id="PKMF04000301">
    <property type="protein sequence ID" value="KAK7838649.1"/>
    <property type="molecule type" value="Genomic_DNA"/>
</dbReference>
<sequence>MAVGAFTSCKPVAVRVEDRSTSASKLIRLWKSHLVKMHFSKRNWYGLKQLFPTSPYFGCEGQVALPRKACKMGYNGAHEKM</sequence>
<accession>A0AAW0KJT5</accession>
<evidence type="ECO:0000313" key="2">
    <source>
        <dbReference type="Proteomes" id="UP000237347"/>
    </source>
</evidence>
<dbReference type="Proteomes" id="UP000237347">
    <property type="component" value="Unassembled WGS sequence"/>
</dbReference>
<gene>
    <name evidence="1" type="ORF">CFP56_019356</name>
</gene>